<gene>
    <name evidence="3" type="ORF">C8D87_104135</name>
</gene>
<dbReference type="RefSeq" id="WP_112227836.1">
    <property type="nucleotide sequence ID" value="NZ_QLTT01000004.1"/>
</dbReference>
<protein>
    <submittedName>
        <fullName evidence="3">Short repeat uncharacterized protein predicted to be involved in signal transduction</fullName>
    </submittedName>
</protein>
<dbReference type="PANTHER" id="PTHR23242">
    <property type="entry name" value="TRANSCRIPTION FACTOR HOXA13"/>
    <property type="match status" value="1"/>
</dbReference>
<evidence type="ECO:0000259" key="2">
    <source>
        <dbReference type="Pfam" id="PF18664"/>
    </source>
</evidence>
<dbReference type="InterPro" id="IPR005506">
    <property type="entry name" value="DUF312_ALF"/>
</dbReference>
<dbReference type="Pfam" id="PF18664">
    <property type="entry name" value="CdiA_C_tRNase"/>
    <property type="match status" value="1"/>
</dbReference>
<comment type="caution">
    <text evidence="3">The sequence shown here is derived from an EMBL/GenBank/DDBJ whole genome shotgun (WGS) entry which is preliminary data.</text>
</comment>
<keyword evidence="1" id="KW-0732">Signal</keyword>
<sequence length="375" mass="41626">MRIRTRFAVLAVALSTVASTLVVVPPAGADTVDRGDERMRVLTVWRMGGPATREAVAAALVGTDADVKAFLDNGWNRAAESDERSRVVEMLESSGVSVKQAAQRALDAGNPSSVKEFLQTGYVAPNTQDLRIRINQMMAVGGANLRAAGQAALDVGTVEAYRAFLDNGWQTPDTADQRIRVNQLMAAGGQKVKQKAQEALDRGTSEAYQQFFDYEWPTAQARDQETASIVESWAWRNAVSHAAEESAKIAETQRLANLGYDFAKSKFIEDEYKVAVLLEQKFRLQLMRFPEVKGQKNPDWIDANGLTYDAVGPIPTQFFDKQWQLGKIQAQIKTHLDKADMVPFDIRGLTPDQVKLVEAELNKYDTLRVFIIQTR</sequence>
<evidence type="ECO:0000256" key="1">
    <source>
        <dbReference type="SAM" id="SignalP"/>
    </source>
</evidence>
<name>A0ABX9EA39_9PSEU</name>
<feature type="signal peptide" evidence="1">
    <location>
        <begin position="1"/>
        <end position="29"/>
    </location>
</feature>
<feature type="domain" description="CdiA C-terminal tRNase" evidence="2">
    <location>
        <begin position="316"/>
        <end position="354"/>
    </location>
</feature>
<reference evidence="3 4" key="1">
    <citation type="submission" date="2018-06" db="EMBL/GenBank/DDBJ databases">
        <title>Genomic Encyclopedia of Type Strains, Phase IV (KMG-IV): sequencing the most valuable type-strain genomes for metagenomic binning, comparative biology and taxonomic classification.</title>
        <authorList>
            <person name="Goeker M."/>
        </authorList>
    </citation>
    <scope>NUCLEOTIDE SEQUENCE [LARGE SCALE GENOMIC DNA]</scope>
    <source>
        <strain evidence="3 4">DSM 45479</strain>
    </source>
</reference>
<dbReference type="CDD" id="cd20726">
    <property type="entry name" value="CDI_toxin_BpE479_tRNase-like"/>
    <property type="match status" value="1"/>
</dbReference>
<evidence type="ECO:0000313" key="3">
    <source>
        <dbReference type="EMBL" id="RAS65588.1"/>
    </source>
</evidence>
<evidence type="ECO:0000313" key="4">
    <source>
        <dbReference type="Proteomes" id="UP000248714"/>
    </source>
</evidence>
<proteinExistence type="predicted"/>
<accession>A0ABX9EA39</accession>
<dbReference type="Proteomes" id="UP000248714">
    <property type="component" value="Unassembled WGS sequence"/>
</dbReference>
<dbReference type="EMBL" id="QLTT01000004">
    <property type="protein sequence ID" value="RAS65588.1"/>
    <property type="molecule type" value="Genomic_DNA"/>
</dbReference>
<dbReference type="Pfam" id="PF03752">
    <property type="entry name" value="ALF"/>
    <property type="match status" value="4"/>
</dbReference>
<feature type="chain" id="PRO_5045698906" evidence="1">
    <location>
        <begin position="30"/>
        <end position="375"/>
    </location>
</feature>
<keyword evidence="4" id="KW-1185">Reference proteome</keyword>
<dbReference type="InterPro" id="IPR041620">
    <property type="entry name" value="CdiA_C_tRNase"/>
</dbReference>
<organism evidence="3 4">
    <name type="scientific">Lentzea atacamensis</name>
    <dbReference type="NCBI Taxonomy" id="531938"/>
    <lineage>
        <taxon>Bacteria</taxon>
        <taxon>Bacillati</taxon>
        <taxon>Actinomycetota</taxon>
        <taxon>Actinomycetes</taxon>
        <taxon>Pseudonocardiales</taxon>
        <taxon>Pseudonocardiaceae</taxon>
        <taxon>Lentzea</taxon>
    </lineage>
</organism>
<dbReference type="PANTHER" id="PTHR23242:SF9">
    <property type="entry name" value="TRANSCRIPTION FACTOR HOXA13"/>
    <property type="match status" value="1"/>
</dbReference>